<dbReference type="GeneID" id="39847079"/>
<dbReference type="InterPro" id="IPR029044">
    <property type="entry name" value="Nucleotide-diphossugar_trans"/>
</dbReference>
<dbReference type="Pfam" id="PF12804">
    <property type="entry name" value="NTP_transf_3"/>
    <property type="match status" value="1"/>
</dbReference>
<dbReference type="CDD" id="cd04182">
    <property type="entry name" value="GT_2_like_f"/>
    <property type="match status" value="1"/>
</dbReference>
<sequence length="209" mass="21582">MASLPVLRPEDFGDDRPTADASVHGVVLAAGTSERYGDRNKLLASLDGESIVRHAVRALCASPLDGVTVVLGHDADRVRNDLSSLPVSVVENGRYRQGQGASVATGVAAARERGADAVLIALGDMPHVSPDSIAGLLEAYRAGAGSALAAACDGERGNPVVFDEQHFDALAELDGDRGGREILLSAPDAALVETGDPGVLQDVDRPADR</sequence>
<dbReference type="PANTHER" id="PTHR43777:SF1">
    <property type="entry name" value="MOLYBDENUM COFACTOR CYTIDYLYLTRANSFERASE"/>
    <property type="match status" value="1"/>
</dbReference>
<dbReference type="STRING" id="1457250.GCA_000755225_03184"/>
<dbReference type="Proteomes" id="UP000296706">
    <property type="component" value="Chromosome"/>
</dbReference>
<proteinExistence type="predicted"/>
<dbReference type="AlphaFoldDB" id="A0A4D6HBC9"/>
<evidence type="ECO:0000313" key="3">
    <source>
        <dbReference type="Proteomes" id="UP000296706"/>
    </source>
</evidence>
<evidence type="ECO:0000259" key="1">
    <source>
        <dbReference type="Pfam" id="PF12804"/>
    </source>
</evidence>
<dbReference type="InterPro" id="IPR025877">
    <property type="entry name" value="MobA-like_NTP_Trfase"/>
</dbReference>
<dbReference type="GO" id="GO:0016779">
    <property type="term" value="F:nucleotidyltransferase activity"/>
    <property type="evidence" value="ECO:0007669"/>
    <property type="project" value="UniProtKB-ARBA"/>
</dbReference>
<name>A0A4D6HBC9_9EURY</name>
<keyword evidence="2" id="KW-0808">Transferase</keyword>
<dbReference type="OrthoDB" id="28434at2157"/>
<organism evidence="2 3">
    <name type="scientific">Halapricum salinum</name>
    <dbReference type="NCBI Taxonomy" id="1457250"/>
    <lineage>
        <taxon>Archaea</taxon>
        <taxon>Methanobacteriati</taxon>
        <taxon>Methanobacteriota</taxon>
        <taxon>Stenosarchaea group</taxon>
        <taxon>Halobacteria</taxon>
        <taxon>Halobacteriales</taxon>
        <taxon>Haloarculaceae</taxon>
        <taxon>Halapricum</taxon>
    </lineage>
</organism>
<accession>A0A4D6HBC9</accession>
<dbReference type="RefSeq" id="WP_049993974.1">
    <property type="nucleotide sequence ID" value="NZ_CP031310.1"/>
</dbReference>
<dbReference type="KEGG" id="hsn:DV733_04400"/>
<protein>
    <submittedName>
        <fullName evidence="2">Nucleotidyltransferase family protein</fullName>
    </submittedName>
</protein>
<evidence type="ECO:0000313" key="2">
    <source>
        <dbReference type="EMBL" id="QCC50526.1"/>
    </source>
</evidence>
<reference evidence="2 3" key="1">
    <citation type="journal article" date="2019" name="Nat. Commun.">
        <title>A new type of DNA phosphorothioation-based antiviral system in archaea.</title>
        <authorList>
            <person name="Xiong L."/>
            <person name="Liu S."/>
            <person name="Chen S."/>
            <person name="Xiao Y."/>
            <person name="Zhu B."/>
            <person name="Gao Y."/>
            <person name="Zhang Y."/>
            <person name="Chen B."/>
            <person name="Luo J."/>
            <person name="Deng Z."/>
            <person name="Chen X."/>
            <person name="Wang L."/>
            <person name="Chen S."/>
        </authorList>
    </citation>
    <scope>NUCLEOTIDE SEQUENCE [LARGE SCALE GENOMIC DNA]</scope>
    <source>
        <strain evidence="2 3">CBA1105</strain>
    </source>
</reference>
<gene>
    <name evidence="2" type="ORF">DV733_04400</name>
</gene>
<dbReference type="PANTHER" id="PTHR43777">
    <property type="entry name" value="MOLYBDENUM COFACTOR CYTIDYLYLTRANSFERASE"/>
    <property type="match status" value="1"/>
</dbReference>
<feature type="domain" description="MobA-like NTP transferase" evidence="1">
    <location>
        <begin position="25"/>
        <end position="184"/>
    </location>
</feature>
<dbReference type="SUPFAM" id="SSF53448">
    <property type="entry name" value="Nucleotide-diphospho-sugar transferases"/>
    <property type="match status" value="1"/>
</dbReference>
<keyword evidence="3" id="KW-1185">Reference proteome</keyword>
<dbReference type="EMBL" id="CP031310">
    <property type="protein sequence ID" value="QCC50526.1"/>
    <property type="molecule type" value="Genomic_DNA"/>
</dbReference>
<dbReference type="Gene3D" id="3.90.550.10">
    <property type="entry name" value="Spore Coat Polysaccharide Biosynthesis Protein SpsA, Chain A"/>
    <property type="match status" value="1"/>
</dbReference>